<dbReference type="InterPro" id="IPR036108">
    <property type="entry name" value="4pyrrol_syn_uPrphyn_synt_sf"/>
</dbReference>
<evidence type="ECO:0000259" key="1">
    <source>
        <dbReference type="Pfam" id="PF02602"/>
    </source>
</evidence>
<protein>
    <submittedName>
        <fullName evidence="2">Uroporphyrinogen-III synthase HemD</fullName>
    </submittedName>
</protein>
<sequence length="221" mass="23813">MRPIVVIGSAITGDAKAALGPRVSYLACSQIVYLPLNLDNLTPPLPSLKALLFTSKHAPLSLEHNLKNTNTLAFLKSLPTFVLAPKSAQMAKSLGFNVAFVGQSGHAKGFVKEIKDLLPQPTLFVRAQSVATNALDFLPSLVAYKNIPLMLAQTQKPKPHSVLVFTAPSSYRHFLKNFAWDSSYVAVAIGQSTLNALDPHICAHLSPETSLEACLELAKTL</sequence>
<dbReference type="Pfam" id="PF02602">
    <property type="entry name" value="HEM4"/>
    <property type="match status" value="1"/>
</dbReference>
<keyword evidence="3" id="KW-1185">Reference proteome</keyword>
<accession>A0ABM7SE33</accession>
<dbReference type="RefSeq" id="WP_221272416.1">
    <property type="nucleotide sequence ID" value="NZ_AP024819.1"/>
</dbReference>
<proteinExistence type="predicted"/>
<dbReference type="Proteomes" id="UP000826146">
    <property type="component" value="Chromosome"/>
</dbReference>
<dbReference type="InterPro" id="IPR003754">
    <property type="entry name" value="4pyrrol_synth_uPrphyn_synth"/>
</dbReference>
<gene>
    <name evidence="2" type="primary">hemD</name>
    <name evidence="2" type="ORF">NHP190012_06470</name>
</gene>
<dbReference type="SUPFAM" id="SSF69618">
    <property type="entry name" value="HemD-like"/>
    <property type="match status" value="1"/>
</dbReference>
<evidence type="ECO:0000313" key="2">
    <source>
        <dbReference type="EMBL" id="BCZ19005.1"/>
    </source>
</evidence>
<reference evidence="2 3" key="1">
    <citation type="submission" date="2021-07" db="EMBL/GenBank/DDBJ databases">
        <title>Novel Helicobacter sp. Isolated from a cat.</title>
        <authorList>
            <person name="Rimbara E."/>
            <person name="Suzuki M."/>
        </authorList>
    </citation>
    <scope>NUCLEOTIDE SEQUENCE [LARGE SCALE GENOMIC DNA]</scope>
    <source>
        <strain evidence="3">NHP19-012</strain>
    </source>
</reference>
<feature type="domain" description="Tetrapyrrole biosynthesis uroporphyrinogen III synthase" evidence="1">
    <location>
        <begin position="22"/>
        <end position="200"/>
    </location>
</feature>
<dbReference type="EMBL" id="AP024819">
    <property type="protein sequence ID" value="BCZ19005.1"/>
    <property type="molecule type" value="Genomic_DNA"/>
</dbReference>
<dbReference type="Gene3D" id="3.40.50.10090">
    <property type="match status" value="2"/>
</dbReference>
<organism evidence="2 3">
    <name type="scientific">Helicobacter gastrofelis</name>
    <dbReference type="NCBI Taxonomy" id="2849642"/>
    <lineage>
        <taxon>Bacteria</taxon>
        <taxon>Pseudomonadati</taxon>
        <taxon>Campylobacterota</taxon>
        <taxon>Epsilonproteobacteria</taxon>
        <taxon>Campylobacterales</taxon>
        <taxon>Helicobacteraceae</taxon>
        <taxon>Helicobacter</taxon>
    </lineage>
</organism>
<name>A0ABM7SE33_9HELI</name>
<evidence type="ECO:0000313" key="3">
    <source>
        <dbReference type="Proteomes" id="UP000826146"/>
    </source>
</evidence>